<dbReference type="OrthoDB" id="9782229at2"/>
<keyword evidence="3" id="KW-0998">Cell outer membrane</keyword>
<evidence type="ECO:0000256" key="5">
    <source>
        <dbReference type="SAM" id="MobiDB-lite"/>
    </source>
</evidence>
<evidence type="ECO:0000313" key="7">
    <source>
        <dbReference type="EMBL" id="MRS63037.1"/>
    </source>
</evidence>
<evidence type="ECO:0000256" key="4">
    <source>
        <dbReference type="PROSITE-ProRule" id="PRU00473"/>
    </source>
</evidence>
<dbReference type="SUPFAM" id="SSF103088">
    <property type="entry name" value="OmpA-like"/>
    <property type="match status" value="1"/>
</dbReference>
<dbReference type="InterPro" id="IPR006665">
    <property type="entry name" value="OmpA-like"/>
</dbReference>
<dbReference type="PANTHER" id="PTHR30329">
    <property type="entry name" value="STATOR ELEMENT OF FLAGELLAR MOTOR COMPLEX"/>
    <property type="match status" value="1"/>
</dbReference>
<dbReference type="GO" id="GO:0009279">
    <property type="term" value="C:cell outer membrane"/>
    <property type="evidence" value="ECO:0007669"/>
    <property type="project" value="UniProtKB-SubCell"/>
</dbReference>
<evidence type="ECO:0000256" key="1">
    <source>
        <dbReference type="ARBA" id="ARBA00004442"/>
    </source>
</evidence>
<dbReference type="InterPro" id="IPR036737">
    <property type="entry name" value="OmpA-like_sf"/>
</dbReference>
<proteinExistence type="predicted"/>
<dbReference type="Pfam" id="PF00691">
    <property type="entry name" value="OmpA"/>
    <property type="match status" value="1"/>
</dbReference>
<evidence type="ECO:0000256" key="2">
    <source>
        <dbReference type="ARBA" id="ARBA00023136"/>
    </source>
</evidence>
<comment type="subcellular location">
    <subcellularLocation>
        <location evidence="1">Cell outer membrane</location>
    </subcellularLocation>
</comment>
<evidence type="ECO:0000259" key="6">
    <source>
        <dbReference type="PROSITE" id="PS51123"/>
    </source>
</evidence>
<organism evidence="7 8">
    <name type="scientific">Larkinella terrae</name>
    <dbReference type="NCBI Taxonomy" id="2025311"/>
    <lineage>
        <taxon>Bacteria</taxon>
        <taxon>Pseudomonadati</taxon>
        <taxon>Bacteroidota</taxon>
        <taxon>Cytophagia</taxon>
        <taxon>Cytophagales</taxon>
        <taxon>Spirosomataceae</taxon>
        <taxon>Larkinella</taxon>
    </lineage>
</organism>
<dbReference type="PRINTS" id="PR01021">
    <property type="entry name" value="OMPADOMAIN"/>
</dbReference>
<feature type="domain" description="OmpA-like" evidence="6">
    <location>
        <begin position="89"/>
        <end position="212"/>
    </location>
</feature>
<gene>
    <name evidence="7" type="ORF">GJJ30_17185</name>
</gene>
<protein>
    <submittedName>
        <fullName evidence="7">OmpA family protein</fullName>
    </submittedName>
</protein>
<dbReference type="AlphaFoldDB" id="A0A7K0EMH7"/>
<dbReference type="Proteomes" id="UP000441754">
    <property type="component" value="Unassembled WGS sequence"/>
</dbReference>
<dbReference type="Gene3D" id="3.30.1330.60">
    <property type="entry name" value="OmpA-like domain"/>
    <property type="match status" value="1"/>
</dbReference>
<feature type="region of interest" description="Disordered" evidence="5">
    <location>
        <begin position="182"/>
        <end position="202"/>
    </location>
</feature>
<dbReference type="RefSeq" id="WP_154176390.1">
    <property type="nucleotide sequence ID" value="NZ_WJXZ01000009.1"/>
</dbReference>
<sequence>MKIVLIFSALKVLLSSLNYFHTNRAQNKSLNNSIVSTITTTEKSISLEATASVDKIPLMMSTDRAQVVPPKQNPASSSSNGKLKIIGSENQYDILLPTDILFDFDKATLRPEGLTLLESVKQHFATHGVDQLHVWGHTDSKGNDQYNFKLSQRRAIAVADWLKKNIKTKGLIMSVGRGEQELLVPNTNPDGSDNPENRQKNRRVTLSVVKYPNVNKMLNKPKNATR</sequence>
<keyword evidence="8" id="KW-1185">Reference proteome</keyword>
<evidence type="ECO:0000313" key="8">
    <source>
        <dbReference type="Proteomes" id="UP000441754"/>
    </source>
</evidence>
<dbReference type="EMBL" id="WJXZ01000009">
    <property type="protein sequence ID" value="MRS63037.1"/>
    <property type="molecule type" value="Genomic_DNA"/>
</dbReference>
<comment type="caution">
    <text evidence="7">The sequence shown here is derived from an EMBL/GenBank/DDBJ whole genome shotgun (WGS) entry which is preliminary data.</text>
</comment>
<dbReference type="InterPro" id="IPR006664">
    <property type="entry name" value="OMP_bac"/>
</dbReference>
<reference evidence="7 8" key="1">
    <citation type="journal article" date="2018" name="Antonie Van Leeuwenhoek">
        <title>Larkinella terrae sp. nov., isolated from soil on Jeju Island, South Korea.</title>
        <authorList>
            <person name="Ten L.N."/>
            <person name="Jeon J."/>
            <person name="Park S.J."/>
            <person name="Park S."/>
            <person name="Lee S.Y."/>
            <person name="Kim M.K."/>
            <person name="Jung H.Y."/>
        </authorList>
    </citation>
    <scope>NUCLEOTIDE SEQUENCE [LARGE SCALE GENOMIC DNA]</scope>
    <source>
        <strain evidence="7 8">KCTC 52001</strain>
    </source>
</reference>
<accession>A0A7K0EMH7</accession>
<dbReference type="CDD" id="cd07185">
    <property type="entry name" value="OmpA_C-like"/>
    <property type="match status" value="1"/>
</dbReference>
<keyword evidence="2 4" id="KW-0472">Membrane</keyword>
<dbReference type="PROSITE" id="PS51123">
    <property type="entry name" value="OMPA_2"/>
    <property type="match status" value="1"/>
</dbReference>
<dbReference type="PANTHER" id="PTHR30329:SF21">
    <property type="entry name" value="LIPOPROTEIN YIAD-RELATED"/>
    <property type="match status" value="1"/>
</dbReference>
<evidence type="ECO:0000256" key="3">
    <source>
        <dbReference type="ARBA" id="ARBA00023237"/>
    </source>
</evidence>
<name>A0A7K0EMH7_9BACT</name>
<dbReference type="InterPro" id="IPR050330">
    <property type="entry name" value="Bact_OuterMem_StrucFunc"/>
</dbReference>